<dbReference type="PROSITE" id="PS50801">
    <property type="entry name" value="STAS"/>
    <property type="match status" value="1"/>
</dbReference>
<gene>
    <name evidence="2" type="ORF">SSP531S_42730</name>
</gene>
<reference evidence="2 3" key="1">
    <citation type="submission" date="2018-07" db="EMBL/GenBank/DDBJ databases">
        <title>Whole Genome Shotgun Sequence of Streptomyces spongiicola strain 531S.</title>
        <authorList>
            <person name="Dohra H."/>
            <person name="Kodani S."/>
        </authorList>
    </citation>
    <scope>NUCLEOTIDE SEQUENCE [LARGE SCALE GENOMIC DNA]</scope>
    <source>
        <strain evidence="2 3">531S</strain>
    </source>
</reference>
<name>A0A388T208_9ACTN</name>
<dbReference type="SUPFAM" id="SSF52091">
    <property type="entry name" value="SpoIIaa-like"/>
    <property type="match status" value="1"/>
</dbReference>
<evidence type="ECO:0000313" key="3">
    <source>
        <dbReference type="Proteomes" id="UP000265354"/>
    </source>
</evidence>
<dbReference type="EMBL" id="BGZL01000013">
    <property type="protein sequence ID" value="GBQ02809.1"/>
    <property type="molecule type" value="Genomic_DNA"/>
</dbReference>
<dbReference type="InterPro" id="IPR002645">
    <property type="entry name" value="STAS_dom"/>
</dbReference>
<dbReference type="Gene3D" id="3.30.750.24">
    <property type="entry name" value="STAS domain"/>
    <property type="match status" value="1"/>
</dbReference>
<feature type="domain" description="STAS" evidence="1">
    <location>
        <begin position="1"/>
        <end position="56"/>
    </location>
</feature>
<dbReference type="Proteomes" id="UP000265354">
    <property type="component" value="Unassembled WGS sequence"/>
</dbReference>
<proteinExistence type="predicted"/>
<dbReference type="InterPro" id="IPR058548">
    <property type="entry name" value="MlaB-like_STAS"/>
</dbReference>
<dbReference type="InterPro" id="IPR036513">
    <property type="entry name" value="STAS_dom_sf"/>
</dbReference>
<organism evidence="2 3">
    <name type="scientific">Streptomyces spongiicola</name>
    <dbReference type="NCBI Taxonomy" id="1690221"/>
    <lineage>
        <taxon>Bacteria</taxon>
        <taxon>Bacillati</taxon>
        <taxon>Actinomycetota</taxon>
        <taxon>Actinomycetes</taxon>
        <taxon>Kitasatosporales</taxon>
        <taxon>Streptomycetaceae</taxon>
        <taxon>Streptomyces</taxon>
    </lineage>
</organism>
<protein>
    <recommendedName>
        <fullName evidence="1">STAS domain-containing protein</fullName>
    </recommendedName>
</protein>
<dbReference type="AlphaFoldDB" id="A0A388T208"/>
<sequence>MDMSGVTRLDLACAYALLRVATRTERPPAVTVRGARRAVRRTLHHAGLDAVATITE</sequence>
<evidence type="ECO:0000259" key="1">
    <source>
        <dbReference type="PROSITE" id="PS50801"/>
    </source>
</evidence>
<dbReference type="Pfam" id="PF13466">
    <property type="entry name" value="STAS_2"/>
    <property type="match status" value="1"/>
</dbReference>
<accession>A0A388T208</accession>
<evidence type="ECO:0000313" key="2">
    <source>
        <dbReference type="EMBL" id="GBQ02809.1"/>
    </source>
</evidence>
<comment type="caution">
    <text evidence="2">The sequence shown here is derived from an EMBL/GenBank/DDBJ whole genome shotgun (WGS) entry which is preliminary data.</text>
</comment>